<evidence type="ECO:0000256" key="8">
    <source>
        <dbReference type="ARBA" id="ARBA00023136"/>
    </source>
</evidence>
<dbReference type="Pfam" id="PF12792">
    <property type="entry name" value="CSS-motif"/>
    <property type="match status" value="1"/>
</dbReference>
<evidence type="ECO:0000313" key="12">
    <source>
        <dbReference type="EMBL" id="VVD76168.1"/>
    </source>
</evidence>
<comment type="subcellular location">
    <subcellularLocation>
        <location evidence="1">Cell membrane</location>
        <topology evidence="1">Multi-pass membrane protein</topology>
    </subcellularLocation>
</comment>
<keyword evidence="4" id="KW-0973">c-di-GMP</keyword>
<dbReference type="InterPro" id="IPR024744">
    <property type="entry name" value="CSS-motif_dom"/>
</dbReference>
<dbReference type="InterPro" id="IPR035919">
    <property type="entry name" value="EAL_sf"/>
</dbReference>
<dbReference type="SMART" id="SM00052">
    <property type="entry name" value="EAL"/>
    <property type="match status" value="1"/>
</dbReference>
<keyword evidence="8 10" id="KW-0472">Membrane</keyword>
<evidence type="ECO:0000259" key="11">
    <source>
        <dbReference type="PROSITE" id="PS50883"/>
    </source>
</evidence>
<feature type="transmembrane region" description="Helical" evidence="10">
    <location>
        <begin position="24"/>
        <end position="47"/>
    </location>
</feature>
<evidence type="ECO:0000256" key="2">
    <source>
        <dbReference type="ARBA" id="ARBA00012282"/>
    </source>
</evidence>
<evidence type="ECO:0000256" key="5">
    <source>
        <dbReference type="ARBA" id="ARBA00022692"/>
    </source>
</evidence>
<dbReference type="EMBL" id="CABPSJ010000001">
    <property type="protein sequence ID" value="VVD76168.1"/>
    <property type="molecule type" value="Genomic_DNA"/>
</dbReference>
<dbReference type="SUPFAM" id="SSF141868">
    <property type="entry name" value="EAL domain-like"/>
    <property type="match status" value="1"/>
</dbReference>
<comment type="catalytic activity">
    <reaction evidence="9">
        <text>3',3'-c-di-GMP + H2O = 5'-phosphoguanylyl(3'-&gt;5')guanosine + H(+)</text>
        <dbReference type="Rhea" id="RHEA:24902"/>
        <dbReference type="ChEBI" id="CHEBI:15377"/>
        <dbReference type="ChEBI" id="CHEBI:15378"/>
        <dbReference type="ChEBI" id="CHEBI:58754"/>
        <dbReference type="ChEBI" id="CHEBI:58805"/>
        <dbReference type="EC" id="3.1.4.52"/>
    </reaction>
</comment>
<dbReference type="GO" id="GO:0071111">
    <property type="term" value="F:cyclic-guanylate-specific phosphodiesterase activity"/>
    <property type="evidence" value="ECO:0007669"/>
    <property type="project" value="UniProtKB-EC"/>
</dbReference>
<dbReference type="Proteomes" id="UP000337189">
    <property type="component" value="Unassembled WGS sequence"/>
</dbReference>
<dbReference type="GO" id="GO:0005886">
    <property type="term" value="C:plasma membrane"/>
    <property type="evidence" value="ECO:0007669"/>
    <property type="project" value="UniProtKB-SubCell"/>
</dbReference>
<evidence type="ECO:0000256" key="7">
    <source>
        <dbReference type="ARBA" id="ARBA00022989"/>
    </source>
</evidence>
<proteinExistence type="predicted"/>
<evidence type="ECO:0000256" key="4">
    <source>
        <dbReference type="ARBA" id="ARBA00022636"/>
    </source>
</evidence>
<dbReference type="AlphaFoldDB" id="A0A5E4SP36"/>
<reference evidence="12 13" key="1">
    <citation type="submission" date="2019-08" db="EMBL/GenBank/DDBJ databases">
        <authorList>
            <person name="Peeters C."/>
        </authorList>
    </citation>
    <scope>NUCLEOTIDE SEQUENCE [LARGE SCALE GENOMIC DNA]</scope>
    <source>
        <strain evidence="12 13">LMG 31110</strain>
    </source>
</reference>
<evidence type="ECO:0000256" key="3">
    <source>
        <dbReference type="ARBA" id="ARBA00022475"/>
    </source>
</evidence>
<feature type="transmembrane region" description="Helical" evidence="10">
    <location>
        <begin position="251"/>
        <end position="271"/>
    </location>
</feature>
<evidence type="ECO:0000313" key="13">
    <source>
        <dbReference type="Proteomes" id="UP000337189"/>
    </source>
</evidence>
<organism evidence="12 13">
    <name type="scientific">Pandoraea communis</name>
    <dbReference type="NCBI Taxonomy" id="2508297"/>
    <lineage>
        <taxon>Bacteria</taxon>
        <taxon>Pseudomonadati</taxon>
        <taxon>Pseudomonadota</taxon>
        <taxon>Betaproteobacteria</taxon>
        <taxon>Burkholderiales</taxon>
        <taxon>Burkholderiaceae</taxon>
        <taxon>Pandoraea</taxon>
    </lineage>
</organism>
<dbReference type="EC" id="3.1.4.52" evidence="2"/>
<protein>
    <recommendedName>
        <fullName evidence="2">cyclic-guanylate-specific phosphodiesterase</fullName>
        <ecNumber evidence="2">3.1.4.52</ecNumber>
    </recommendedName>
</protein>
<feature type="domain" description="EAL" evidence="11">
    <location>
        <begin position="277"/>
        <end position="528"/>
    </location>
</feature>
<name>A0A5E4SP36_9BURK</name>
<keyword evidence="5 10" id="KW-0812">Transmembrane</keyword>
<keyword evidence="6" id="KW-0378">Hydrolase</keyword>
<dbReference type="PROSITE" id="PS50883">
    <property type="entry name" value="EAL"/>
    <property type="match status" value="1"/>
</dbReference>
<dbReference type="Gene3D" id="3.20.20.450">
    <property type="entry name" value="EAL domain"/>
    <property type="match status" value="1"/>
</dbReference>
<dbReference type="InterPro" id="IPR001633">
    <property type="entry name" value="EAL_dom"/>
</dbReference>
<keyword evidence="7 10" id="KW-1133">Transmembrane helix</keyword>
<dbReference type="CDD" id="cd01948">
    <property type="entry name" value="EAL"/>
    <property type="match status" value="1"/>
</dbReference>
<dbReference type="PANTHER" id="PTHR33121:SF79">
    <property type="entry name" value="CYCLIC DI-GMP PHOSPHODIESTERASE PDED-RELATED"/>
    <property type="match status" value="1"/>
</dbReference>
<evidence type="ECO:0000256" key="1">
    <source>
        <dbReference type="ARBA" id="ARBA00004651"/>
    </source>
</evidence>
<evidence type="ECO:0000256" key="9">
    <source>
        <dbReference type="ARBA" id="ARBA00034290"/>
    </source>
</evidence>
<dbReference type="PANTHER" id="PTHR33121">
    <property type="entry name" value="CYCLIC DI-GMP PHOSPHODIESTERASE PDEF"/>
    <property type="match status" value="1"/>
</dbReference>
<dbReference type="InterPro" id="IPR050706">
    <property type="entry name" value="Cyclic-di-GMP_PDE-like"/>
</dbReference>
<evidence type="ECO:0000256" key="6">
    <source>
        <dbReference type="ARBA" id="ARBA00022801"/>
    </source>
</evidence>
<gene>
    <name evidence="12" type="ORF">PCO31110_00880</name>
</gene>
<sequence length="551" mass="60790">MQHKAQGPYSFLGSRQNMIQHSRVVQWLVTGLVVTVTLLIVLLLGWLRVVGASQTILQEEAERQRDALERIVDRADTTLQGATAWVGRNCSEVNSALQAEGTLSPYFRSIWLVSHGKMYCSSVLRTNEAIDMPLPNELVPLLTGTRALFVASTPYVRDAPALAIFVPTSATDGVLGFVDGVYLTESLHSVKNNNLEWTAMTIGKLSLTSEAPTLESANVATRGAQTTLTSELFATSLAGSPSLTRRLIANYTPIFLSFGAVIAVLLGILTFRHLSPAQFMRRQIALGIKRNEFKVYYQPVMELATGRCTGAEALVRWHHPVAGLVRPDAFIPIAEGNGLIIELTRSLLKLIRNDVAKGALPQGFHIAINLAERHLRDNTIVQDIERIYGSLNDTYPLIAEITERYVIRDSAAARNVMAELQRRGIETALDDFGAENNSIGYLKRYDFNYLKIDKEFLPVTEDDVVTRNICDSIIDLAERMGMTIVAEGVESEMQANYLRERNVTYAQGYLFARPISFDELVPFAVAHAGATVKQVSATVTPITPLTQPKAV</sequence>
<accession>A0A5E4SP36</accession>
<keyword evidence="3" id="KW-1003">Cell membrane</keyword>
<evidence type="ECO:0000256" key="10">
    <source>
        <dbReference type="SAM" id="Phobius"/>
    </source>
</evidence>
<dbReference type="Pfam" id="PF00563">
    <property type="entry name" value="EAL"/>
    <property type="match status" value="1"/>
</dbReference>
<dbReference type="OrthoDB" id="9813903at2"/>